<dbReference type="Gramene" id="QL93p1903_0043:mrna">
    <property type="protein sequence ID" value="QL93p1903_0043:mrna"/>
    <property type="gene ID" value="QL93p1903_0043"/>
</dbReference>
<evidence type="ECO:0000256" key="1">
    <source>
        <dbReference type="SAM" id="MobiDB-lite"/>
    </source>
</evidence>
<dbReference type="InParanoid" id="A0A7N2N775"/>
<feature type="compositionally biased region" description="Polar residues" evidence="1">
    <location>
        <begin position="50"/>
        <end position="65"/>
    </location>
</feature>
<evidence type="ECO:0000313" key="3">
    <source>
        <dbReference type="Proteomes" id="UP000594261"/>
    </source>
</evidence>
<dbReference type="EnsemblPlants" id="QL93p1903_0043:mrna">
    <property type="protein sequence ID" value="QL93p1903_0043:mrna"/>
    <property type="gene ID" value="QL93p1903_0043"/>
</dbReference>
<sequence length="169" mass="18065">MLRSSSGIREARKEKGSAQPRWSKKLGGLSGSLYTNSNWFAFEDDRVANERSTGSLVSPSPNTEVTGVINGVSDDNVIDGKTTDSGDPSDVLPDNEIQVELELSKVDAAEASLSTGGLEKNDETVAGHLPESTDEDPSSDPSENLIIVPYETMALPNKILDFSPVKGRL</sequence>
<proteinExistence type="predicted"/>
<feature type="region of interest" description="Disordered" evidence="1">
    <location>
        <begin position="1"/>
        <end position="33"/>
    </location>
</feature>
<feature type="region of interest" description="Disordered" evidence="1">
    <location>
        <begin position="49"/>
        <end position="93"/>
    </location>
</feature>
<reference evidence="2" key="1">
    <citation type="submission" date="2021-01" db="UniProtKB">
        <authorList>
            <consortium name="EnsemblPlants"/>
        </authorList>
    </citation>
    <scope>IDENTIFICATION</scope>
</reference>
<evidence type="ECO:0000313" key="2">
    <source>
        <dbReference type="EnsemblPlants" id="QL93p1903_0043:mrna"/>
    </source>
</evidence>
<accession>A0A7N2N775</accession>
<keyword evidence="3" id="KW-1185">Reference proteome</keyword>
<dbReference type="AlphaFoldDB" id="A0A7N2N775"/>
<name>A0A7N2N775_QUELO</name>
<organism evidence="2 3">
    <name type="scientific">Quercus lobata</name>
    <name type="common">Valley oak</name>
    <dbReference type="NCBI Taxonomy" id="97700"/>
    <lineage>
        <taxon>Eukaryota</taxon>
        <taxon>Viridiplantae</taxon>
        <taxon>Streptophyta</taxon>
        <taxon>Embryophyta</taxon>
        <taxon>Tracheophyta</taxon>
        <taxon>Spermatophyta</taxon>
        <taxon>Magnoliopsida</taxon>
        <taxon>eudicotyledons</taxon>
        <taxon>Gunneridae</taxon>
        <taxon>Pentapetalae</taxon>
        <taxon>rosids</taxon>
        <taxon>fabids</taxon>
        <taxon>Fagales</taxon>
        <taxon>Fagaceae</taxon>
        <taxon>Quercus</taxon>
    </lineage>
</organism>
<protein>
    <submittedName>
        <fullName evidence="2">Uncharacterized protein</fullName>
    </submittedName>
</protein>
<feature type="region of interest" description="Disordered" evidence="1">
    <location>
        <begin position="108"/>
        <end position="144"/>
    </location>
</feature>
<dbReference type="Proteomes" id="UP000594261">
    <property type="component" value="Unassembled WGS sequence"/>
</dbReference>